<sequence>MHDGNRGRMQAAAALPELLEALKAEGYEFVTLPELLQRSYRF</sequence>
<accession>A0ACD5GZ44</accession>
<dbReference type="EMBL" id="CP182909">
    <property type="protein sequence ID" value="XPM65636.1"/>
    <property type="molecule type" value="Genomic_DNA"/>
</dbReference>
<gene>
    <name evidence="1" type="ORF">BH720_008380</name>
</gene>
<evidence type="ECO:0000313" key="1">
    <source>
        <dbReference type="EMBL" id="XPM65636.1"/>
    </source>
</evidence>
<evidence type="ECO:0000313" key="2">
    <source>
        <dbReference type="Proteomes" id="UP000095472"/>
    </source>
</evidence>
<dbReference type="Proteomes" id="UP000095472">
    <property type="component" value="Chromosome"/>
</dbReference>
<proteinExistence type="predicted"/>
<keyword evidence="2" id="KW-1185">Reference proteome</keyword>
<name>A0ACD5GZ44_9CYAN</name>
<protein>
    <submittedName>
        <fullName evidence="1">Uncharacterized protein</fullName>
    </submittedName>
</protein>
<organism evidence="1 2">
    <name type="scientific">Desertifilum tharense IPPAS B-1220</name>
    <dbReference type="NCBI Taxonomy" id="1781255"/>
    <lineage>
        <taxon>Bacteria</taxon>
        <taxon>Bacillati</taxon>
        <taxon>Cyanobacteriota</taxon>
        <taxon>Cyanophyceae</taxon>
        <taxon>Desertifilales</taxon>
        <taxon>Desertifilaceae</taxon>
        <taxon>Desertifilum</taxon>
    </lineage>
</organism>
<reference evidence="1 2" key="1">
    <citation type="journal article" date="2016" name="Genome Announc.">
        <title>Draft Genome Sequence of the Thermotolerant Cyanobacterium Desertifilum sp. IPPAS B-1220.</title>
        <authorList>
            <person name="Mironov K.S."/>
            <person name="Sinetova M.A."/>
            <person name="Bolatkhan K."/>
            <person name="Zayadan B.K."/>
            <person name="Ustinova V.V."/>
            <person name="Kupriyanova E.V."/>
            <person name="Skrypnik A.N."/>
            <person name="Gogoleva N.E."/>
            <person name="Gogolev Y.V."/>
            <person name="Los D.A."/>
        </authorList>
    </citation>
    <scope>NUCLEOTIDE SEQUENCE [LARGE SCALE GENOMIC DNA]</scope>
    <source>
        <strain evidence="1 2">IPPAS B-1220</strain>
    </source>
</reference>